<feature type="domain" description="Outer membrane protein beta-barrel" evidence="7">
    <location>
        <begin position="270"/>
        <end position="667"/>
    </location>
</feature>
<dbReference type="AlphaFoldDB" id="A0A1S1YYM7"/>
<comment type="subcellular location">
    <subcellularLocation>
        <location evidence="1">Cell outer membrane</location>
    </subcellularLocation>
</comment>
<dbReference type="OrthoDB" id="8764943at2"/>
<evidence type="ECO:0000256" key="5">
    <source>
        <dbReference type="SAM" id="SignalP"/>
    </source>
</evidence>
<dbReference type="SUPFAM" id="SSF56935">
    <property type="entry name" value="Porins"/>
    <property type="match status" value="1"/>
</dbReference>
<evidence type="ECO:0000256" key="4">
    <source>
        <dbReference type="SAM" id="MobiDB-lite"/>
    </source>
</evidence>
<dbReference type="GO" id="GO:0009279">
    <property type="term" value="C:cell outer membrane"/>
    <property type="evidence" value="ECO:0007669"/>
    <property type="project" value="UniProtKB-SubCell"/>
</dbReference>
<keyword evidence="5" id="KW-0732">Signal</keyword>
<protein>
    <recommendedName>
        <fullName evidence="10">TonB-dependent receptor</fullName>
    </recommendedName>
</protein>
<proteinExistence type="predicted"/>
<evidence type="ECO:0000259" key="6">
    <source>
        <dbReference type="Pfam" id="PF07715"/>
    </source>
</evidence>
<dbReference type="InterPro" id="IPR037066">
    <property type="entry name" value="Plug_dom_sf"/>
</dbReference>
<organism evidence="8 9">
    <name type="scientific">Flammeovirga pacifica</name>
    <dbReference type="NCBI Taxonomy" id="915059"/>
    <lineage>
        <taxon>Bacteria</taxon>
        <taxon>Pseudomonadati</taxon>
        <taxon>Bacteroidota</taxon>
        <taxon>Cytophagia</taxon>
        <taxon>Cytophagales</taxon>
        <taxon>Flammeovirgaceae</taxon>
        <taxon>Flammeovirga</taxon>
    </lineage>
</organism>
<evidence type="ECO:0000256" key="1">
    <source>
        <dbReference type="ARBA" id="ARBA00004442"/>
    </source>
</evidence>
<evidence type="ECO:0000256" key="2">
    <source>
        <dbReference type="ARBA" id="ARBA00023136"/>
    </source>
</evidence>
<evidence type="ECO:0000259" key="7">
    <source>
        <dbReference type="Pfam" id="PF14905"/>
    </source>
</evidence>
<dbReference type="STRING" id="915059.NH26_07010"/>
<dbReference type="Gene3D" id="2.170.130.10">
    <property type="entry name" value="TonB-dependent receptor, plug domain"/>
    <property type="match status" value="1"/>
</dbReference>
<sequence>MLRRLILQLFFFCIPFVAFTQENEETKDQKNNNRYFIGKDIKIVDGNAIDALKLIPSVDVDADGVVSYRGNNGVQVFINNRPASQSGDYGPLLEQIFIQDIKYIEIIANPSARYDADGTAGIINLEVDRKNMNSTTTNVMLGMGNNNKYDAGLGFSKNTGKLSVNAGYNYKQENRYQTMDAELLNFDNGEEKATYQDYYGNNFFEKHNFQLGGQYDFNDQHSLSISTNVSGVNFYRGGTLTTEEFEGDDYLHNAQYNNHFGEKKVMDNRLDYVFKTNNEGELSTSVAWATGGVQHQKNIGDSEINNTDATFNNAAFQLDYQQELKNGMTWEAGIKQTYRNKSQGLEVLDYNEQGDDFILNTDRSNTFIYNESVSAAYFMVSGQKNSFSYQLGVRGEYTYIDSYLMTEPNNNYVNDYFNLYPSVNLKQGLSENDHLFFSYSRKVQRPSMRMINPFEDTSNPSYIHKGNPTLDATFLDIFELGYGIDQDNYQLKFTGFYKYHTDPARWYTFDGEGDYMINTVVNMDHAVDAGVEVVGDVKLLDWWNVNGNISVFYSEIDGTSIDPGNYQESVNWRTSITSSMALWKGSQLQLSFTYLSPSFNPQGTVDGRYFMKASLSQSVHKGRGSLVLTVDDLLDSQHYTMYRDQPTFSEHKVYEWESKVVRLMFRYRIGGNGQKKSPQKNQNAEMGTNLFN</sequence>
<dbReference type="EMBL" id="JRYR02000001">
    <property type="protein sequence ID" value="OHX66116.1"/>
    <property type="molecule type" value="Genomic_DNA"/>
</dbReference>
<feature type="compositionally biased region" description="Polar residues" evidence="4">
    <location>
        <begin position="674"/>
        <end position="692"/>
    </location>
</feature>
<gene>
    <name evidence="8" type="ORF">NH26_07010</name>
</gene>
<feature type="chain" id="PRO_5010276772" description="TonB-dependent receptor" evidence="5">
    <location>
        <begin position="21"/>
        <end position="692"/>
    </location>
</feature>
<feature type="signal peptide" evidence="5">
    <location>
        <begin position="1"/>
        <end position="20"/>
    </location>
</feature>
<feature type="region of interest" description="Disordered" evidence="4">
    <location>
        <begin position="672"/>
        <end position="692"/>
    </location>
</feature>
<dbReference type="Pfam" id="PF14905">
    <property type="entry name" value="OMP_b-brl_3"/>
    <property type="match status" value="1"/>
</dbReference>
<dbReference type="RefSeq" id="WP_044218593.1">
    <property type="nucleotide sequence ID" value="NZ_JRYR02000001.1"/>
</dbReference>
<dbReference type="Proteomes" id="UP000179797">
    <property type="component" value="Unassembled WGS sequence"/>
</dbReference>
<reference evidence="8 9" key="1">
    <citation type="journal article" date="2012" name="Int. J. Syst. Evol. Microbiol.">
        <title>Flammeovirga pacifica sp. nov., isolated from deep-sea sediment.</title>
        <authorList>
            <person name="Xu H."/>
            <person name="Fu Y."/>
            <person name="Yang N."/>
            <person name="Ding Z."/>
            <person name="Lai Q."/>
            <person name="Zeng R."/>
        </authorList>
    </citation>
    <scope>NUCLEOTIDE SEQUENCE [LARGE SCALE GENOMIC DNA]</scope>
    <source>
        <strain evidence="9">DSM 24597 / LMG 26175 / WPAGA1</strain>
    </source>
</reference>
<keyword evidence="2" id="KW-0472">Membrane</keyword>
<dbReference type="Gene3D" id="2.40.170.20">
    <property type="entry name" value="TonB-dependent receptor, beta-barrel domain"/>
    <property type="match status" value="1"/>
</dbReference>
<dbReference type="InterPro" id="IPR041700">
    <property type="entry name" value="OMP_b-brl_3"/>
</dbReference>
<dbReference type="InterPro" id="IPR012910">
    <property type="entry name" value="Plug_dom"/>
</dbReference>
<accession>A0A1S1YYM7</accession>
<name>A0A1S1YYM7_FLAPC</name>
<evidence type="ECO:0000313" key="9">
    <source>
        <dbReference type="Proteomes" id="UP000179797"/>
    </source>
</evidence>
<keyword evidence="9" id="KW-1185">Reference proteome</keyword>
<keyword evidence="3" id="KW-0998">Cell outer membrane</keyword>
<comment type="caution">
    <text evidence="8">The sequence shown here is derived from an EMBL/GenBank/DDBJ whole genome shotgun (WGS) entry which is preliminary data.</text>
</comment>
<evidence type="ECO:0000256" key="3">
    <source>
        <dbReference type="ARBA" id="ARBA00023237"/>
    </source>
</evidence>
<evidence type="ECO:0008006" key="10">
    <source>
        <dbReference type="Google" id="ProtNLM"/>
    </source>
</evidence>
<dbReference type="InterPro" id="IPR036942">
    <property type="entry name" value="Beta-barrel_TonB_sf"/>
</dbReference>
<feature type="domain" description="TonB-dependent receptor plug" evidence="6">
    <location>
        <begin position="46"/>
        <end position="122"/>
    </location>
</feature>
<evidence type="ECO:0000313" key="8">
    <source>
        <dbReference type="EMBL" id="OHX66116.1"/>
    </source>
</evidence>
<dbReference type="Pfam" id="PF07715">
    <property type="entry name" value="Plug"/>
    <property type="match status" value="1"/>
</dbReference>